<keyword evidence="3" id="KW-0411">Iron-sulfur</keyword>
<reference evidence="5" key="1">
    <citation type="submission" date="2020-07" db="EMBL/GenBank/DDBJ databases">
        <title>Huge and variable diversity of episymbiotic CPR bacteria and DPANN archaea in groundwater ecosystems.</title>
        <authorList>
            <person name="He C.Y."/>
            <person name="Keren R."/>
            <person name="Whittaker M."/>
            <person name="Farag I.F."/>
            <person name="Doudna J."/>
            <person name="Cate J.H.D."/>
            <person name="Banfield J.F."/>
        </authorList>
    </citation>
    <scope>NUCLEOTIDE SEQUENCE</scope>
    <source>
        <strain evidence="5">NC_groundwater_1520_Pr4_B-0.1um_53_5</strain>
    </source>
</reference>
<keyword evidence="2" id="KW-0408">Iron</keyword>
<dbReference type="PROSITE" id="PS51379">
    <property type="entry name" value="4FE4S_FER_2"/>
    <property type="match status" value="1"/>
</dbReference>
<evidence type="ECO:0000313" key="6">
    <source>
        <dbReference type="Proteomes" id="UP000736328"/>
    </source>
</evidence>
<keyword evidence="1" id="KW-0479">Metal-binding</keyword>
<protein>
    <submittedName>
        <fullName evidence="5">4Fe-4S dicluster domain-containing protein</fullName>
    </submittedName>
</protein>
<comment type="caution">
    <text evidence="5">The sequence shown here is derived from an EMBL/GenBank/DDBJ whole genome shotgun (WGS) entry which is preliminary data.</text>
</comment>
<dbReference type="PROSITE" id="PS00198">
    <property type="entry name" value="4FE4S_FER_1"/>
    <property type="match status" value="1"/>
</dbReference>
<feature type="domain" description="4Fe-4S ferredoxin-type" evidence="4">
    <location>
        <begin position="11"/>
        <end position="40"/>
    </location>
</feature>
<evidence type="ECO:0000256" key="3">
    <source>
        <dbReference type="ARBA" id="ARBA00023014"/>
    </source>
</evidence>
<dbReference type="EMBL" id="JACQXR010000004">
    <property type="protein sequence ID" value="MBI4725687.1"/>
    <property type="molecule type" value="Genomic_DNA"/>
</dbReference>
<gene>
    <name evidence="5" type="ORF">HY768_00420</name>
</gene>
<dbReference type="InterPro" id="IPR017896">
    <property type="entry name" value="4Fe4S_Fe-S-bd"/>
</dbReference>
<organism evidence="5 6">
    <name type="scientific">candidate division TA06 bacterium</name>
    <dbReference type="NCBI Taxonomy" id="2250710"/>
    <lineage>
        <taxon>Bacteria</taxon>
        <taxon>Bacteria division TA06</taxon>
    </lineage>
</organism>
<dbReference type="Pfam" id="PF00037">
    <property type="entry name" value="Fer4"/>
    <property type="match status" value="1"/>
</dbReference>
<dbReference type="Proteomes" id="UP000736328">
    <property type="component" value="Unassembled WGS sequence"/>
</dbReference>
<evidence type="ECO:0000256" key="2">
    <source>
        <dbReference type="ARBA" id="ARBA00023004"/>
    </source>
</evidence>
<name>A0A933MH54_UNCT6</name>
<evidence type="ECO:0000313" key="5">
    <source>
        <dbReference type="EMBL" id="MBI4725687.1"/>
    </source>
</evidence>
<proteinExistence type="predicted"/>
<sequence>MSATTNPVSWLCHKIDRSGCLKCQKCVRVCPSRAREGIDHGKKFRADFSPAASASTNARLKWFPLKKTFFTPKHTKRLETIVYPLYYHCETIVMQ</sequence>
<evidence type="ECO:0000259" key="4">
    <source>
        <dbReference type="PROSITE" id="PS51379"/>
    </source>
</evidence>
<evidence type="ECO:0000256" key="1">
    <source>
        <dbReference type="ARBA" id="ARBA00022723"/>
    </source>
</evidence>
<dbReference type="AlphaFoldDB" id="A0A933MH54"/>
<accession>A0A933MH54</accession>
<dbReference type="GO" id="GO:0051536">
    <property type="term" value="F:iron-sulfur cluster binding"/>
    <property type="evidence" value="ECO:0007669"/>
    <property type="project" value="UniProtKB-KW"/>
</dbReference>
<dbReference type="InterPro" id="IPR017900">
    <property type="entry name" value="4Fe4S_Fe_S_CS"/>
</dbReference>
<dbReference type="GO" id="GO:0046872">
    <property type="term" value="F:metal ion binding"/>
    <property type="evidence" value="ECO:0007669"/>
    <property type="project" value="UniProtKB-KW"/>
</dbReference>
<dbReference type="SUPFAM" id="SSF54862">
    <property type="entry name" value="4Fe-4S ferredoxins"/>
    <property type="match status" value="1"/>
</dbReference>